<evidence type="ECO:0000256" key="1">
    <source>
        <dbReference type="SAM" id="MobiDB-lite"/>
    </source>
</evidence>
<dbReference type="SUPFAM" id="SSF55486">
    <property type="entry name" value="Metalloproteases ('zincins'), catalytic domain"/>
    <property type="match status" value="1"/>
</dbReference>
<dbReference type="Pfam" id="PF06262">
    <property type="entry name" value="Zincin_1"/>
    <property type="match status" value="1"/>
</dbReference>
<reference evidence="2" key="1">
    <citation type="submission" date="2005-07" db="EMBL/GenBank/DDBJ databases">
        <title>Complete sequence of Thermobifida fusca YX.</title>
        <authorList>
            <consortium name="US DOE Joint Genome Institute"/>
            <person name="Copeland A."/>
            <person name="Lucas S."/>
            <person name="Lapidus A."/>
            <person name="Barry K."/>
            <person name="Detter J.C."/>
            <person name="Glavina T."/>
            <person name="Hammon N."/>
            <person name="Israni S."/>
            <person name="Pitluck S."/>
            <person name="Di Bartolo G."/>
            <person name="Chain P."/>
            <person name="Schmutz J."/>
            <person name="Larimer F."/>
            <person name="Land M."/>
            <person name="Lykidis A."/>
            <person name="Richardson P."/>
        </authorList>
    </citation>
    <scope>NUCLEOTIDE SEQUENCE</scope>
    <source>
        <strain evidence="2">YX</strain>
    </source>
</reference>
<accession>Q47LX7</accession>
<sequence>MRHLHLNQSQAGRIRRRDRRGRGIRGPLTPPGVPLTRSRAQVFDDLVLDAVERLERVWARELAHVEFLVEDVPQVPRGVTAEDGIPFSRLETSKSGRARIIVYRRPVEIRTKDPEEMALFVYDTVVEEVANLLGLEPETVDPEA</sequence>
<feature type="compositionally biased region" description="Polar residues" evidence="1">
    <location>
        <begin position="1"/>
        <end position="11"/>
    </location>
</feature>
<evidence type="ECO:0000313" key="2">
    <source>
        <dbReference type="EMBL" id="AAZ56545.1"/>
    </source>
</evidence>
<dbReference type="EMBL" id="CP000088">
    <property type="protein sequence ID" value="AAZ56545.1"/>
    <property type="molecule type" value="Genomic_DNA"/>
</dbReference>
<dbReference type="CDD" id="cd12954">
    <property type="entry name" value="MMP_TTHA0227_like_1"/>
    <property type="match status" value="1"/>
</dbReference>
<dbReference type="HOGENOM" id="CLU_118049_0_0_11"/>
<dbReference type="KEGG" id="tfu:Tfu_2512"/>
<name>Q47LX7_THEFY</name>
<gene>
    <name evidence="2" type="ordered locus">Tfu_2512</name>
</gene>
<dbReference type="STRING" id="269800.Tfu_2512"/>
<dbReference type="Gene3D" id="3.30.2010.20">
    <property type="match status" value="1"/>
</dbReference>
<evidence type="ECO:0008006" key="3">
    <source>
        <dbReference type="Google" id="ProtNLM"/>
    </source>
</evidence>
<feature type="region of interest" description="Disordered" evidence="1">
    <location>
        <begin position="1"/>
        <end position="31"/>
    </location>
</feature>
<organism evidence="2">
    <name type="scientific">Thermobifida fusca (strain YX)</name>
    <dbReference type="NCBI Taxonomy" id="269800"/>
    <lineage>
        <taxon>Bacteria</taxon>
        <taxon>Bacillati</taxon>
        <taxon>Actinomycetota</taxon>
        <taxon>Actinomycetes</taxon>
        <taxon>Streptosporangiales</taxon>
        <taxon>Nocardiopsidaceae</taxon>
        <taxon>Thermobifida</taxon>
    </lineage>
</organism>
<dbReference type="InterPro" id="IPR038555">
    <property type="entry name" value="Zincin_1_sf"/>
</dbReference>
<dbReference type="InterPro" id="IPR010428">
    <property type="entry name" value="Zincin_1"/>
</dbReference>
<proteinExistence type="predicted"/>
<dbReference type="eggNOG" id="COG3824">
    <property type="taxonomic scope" value="Bacteria"/>
</dbReference>
<dbReference type="AlphaFoldDB" id="Q47LX7"/>
<feature type="compositionally biased region" description="Basic residues" evidence="1">
    <location>
        <begin position="13"/>
        <end position="23"/>
    </location>
</feature>
<protein>
    <recommendedName>
        <fullName evidence="3">Peptidase</fullName>
    </recommendedName>
</protein>